<comment type="caution">
    <text evidence="18">Lacks conserved residue(s) required for the propagation of feature annotation.</text>
</comment>
<keyword evidence="9 18" id="KW-0249">Electron transport</keyword>
<evidence type="ECO:0000256" key="18">
    <source>
        <dbReference type="HAMAP-Rule" id="MF_00399"/>
    </source>
</evidence>
<comment type="caution">
    <text evidence="20">The sequence shown here is derived from an EMBL/GenBank/DDBJ whole genome shotgun (WGS) entry which is preliminary data.</text>
</comment>
<organism evidence="20 21">
    <name type="scientific">Parendozoicomonas callyspongiae</name>
    <dbReference type="NCBI Taxonomy" id="2942213"/>
    <lineage>
        <taxon>Bacteria</taxon>
        <taxon>Pseudomonadati</taxon>
        <taxon>Pseudomonadota</taxon>
        <taxon>Gammaproteobacteria</taxon>
        <taxon>Oceanospirillales</taxon>
        <taxon>Endozoicomonadaceae</taxon>
        <taxon>Parendozoicomonas</taxon>
    </lineage>
</organism>
<feature type="disulfide bond" description="Redox-active" evidence="18">
    <location>
        <begin position="143"/>
        <end position="149"/>
    </location>
</feature>
<evidence type="ECO:0000256" key="4">
    <source>
        <dbReference type="ARBA" id="ARBA00022475"/>
    </source>
</evidence>
<feature type="domain" description="Thioredoxin" evidence="19">
    <location>
        <begin position="485"/>
        <end position="611"/>
    </location>
</feature>
<dbReference type="PANTHER" id="PTHR32234:SF0">
    <property type="entry name" value="THIOL:DISULFIDE INTERCHANGE PROTEIN DSBD"/>
    <property type="match status" value="1"/>
</dbReference>
<dbReference type="RefSeq" id="WP_249699817.1">
    <property type="nucleotide sequence ID" value="NZ_JAMFLX010000014.1"/>
</dbReference>
<feature type="transmembrane region" description="Helical" evidence="18">
    <location>
        <begin position="418"/>
        <end position="438"/>
    </location>
</feature>
<keyword evidence="10 18" id="KW-1133">Transmembrane helix</keyword>
<dbReference type="PROSITE" id="PS51352">
    <property type="entry name" value="THIOREDOXIN_2"/>
    <property type="match status" value="1"/>
</dbReference>
<sequence>MSRISSNSAPKIISPAHILLLFLLLLGSFAQASITSLLSGNEAEPDFLPVEEAFQVSGELDNDQITIRFAVTPGHYLYRHMFGFEAANPSSTQLGEPSFPQGVTKYDKFLKRELEIFPSDIEVAIPIITEDEFPEIRVKFQGCAEAGLCYPPTTQTIIPISQSATAQTASSDTPQVDQGEFLTSLLDNQSLFKTLILFFLGGLALTFTPCVLPMIPIVSTMVAGSKGSRSHTIMMISCYVLAMSVTYALAGMLMGYFGASLNLQARLQSPWLLVPFAILFVALALSMFGLYELQLPAKLRDKLSQADQKATGERQGTWLGAALMGVFSTLLVSPCVSAPLAGALVFISSTEDVVIGGLALFSLGIGMGTPLFLIGLGGAALLPKAGMWMDGIKAIFGVLMLGVAIWLVERVIPGNITLLLWGALAVGCAVYMGALHFAKPQRWQAFRQALGILLLIYGISLFVGGIQGQTDPLRPLSFRSGQDQSIYKSSANEFVTITTSAELTEKLAQARQLGQPVVVDFYADWCISCKIFDREVLPDPQVVEALRNFTTLRLDLTENSADQRAILSKFNLFGPPAFLFYSKSGQELKSLRKQGEIDEKTFISLLKNAANS</sequence>
<evidence type="ECO:0000256" key="16">
    <source>
        <dbReference type="ARBA" id="ARBA00047388"/>
    </source>
</evidence>
<evidence type="ECO:0000256" key="3">
    <source>
        <dbReference type="ARBA" id="ARBA00022448"/>
    </source>
</evidence>
<dbReference type="Proteomes" id="UP001203338">
    <property type="component" value="Unassembled WGS sequence"/>
</dbReference>
<keyword evidence="4 18" id="KW-1003">Cell membrane</keyword>
<dbReference type="InterPro" id="IPR022910">
    <property type="entry name" value="Thiol_diS_interchange_DbsD"/>
</dbReference>
<evidence type="ECO:0000256" key="15">
    <source>
        <dbReference type="ARBA" id="ARBA00023284"/>
    </source>
</evidence>
<evidence type="ECO:0000256" key="12">
    <source>
        <dbReference type="ARBA" id="ARBA00023027"/>
    </source>
</evidence>
<gene>
    <name evidence="18 20" type="primary">dsbD</name>
    <name evidence="20" type="ORF">M3P05_11615</name>
</gene>
<protein>
    <recommendedName>
        <fullName evidence="18">Thiol:disulfide interchange protein DsbD</fullName>
        <ecNumber evidence="18">1.8.1.8</ecNumber>
    </recommendedName>
    <alternativeName>
        <fullName evidence="18">Protein-disulfide reductase</fullName>
        <shortName evidence="18">Disulfide reductase</shortName>
    </alternativeName>
</protein>
<evidence type="ECO:0000256" key="14">
    <source>
        <dbReference type="ARBA" id="ARBA00023157"/>
    </source>
</evidence>
<keyword evidence="5 18" id="KW-0997">Cell inner membrane</keyword>
<evidence type="ECO:0000256" key="7">
    <source>
        <dbReference type="ARBA" id="ARBA00022729"/>
    </source>
</evidence>
<keyword evidence="21" id="KW-1185">Reference proteome</keyword>
<dbReference type="Pfam" id="PF11412">
    <property type="entry name" value="DsbD_N"/>
    <property type="match status" value="1"/>
</dbReference>
<comment type="catalytic activity">
    <reaction evidence="17 18">
        <text>[protein]-dithiol + NADP(+) = [protein]-disulfide + NADPH + H(+)</text>
        <dbReference type="Rhea" id="RHEA:18753"/>
        <dbReference type="Rhea" id="RHEA-COMP:10593"/>
        <dbReference type="Rhea" id="RHEA-COMP:10594"/>
        <dbReference type="ChEBI" id="CHEBI:15378"/>
        <dbReference type="ChEBI" id="CHEBI:29950"/>
        <dbReference type="ChEBI" id="CHEBI:50058"/>
        <dbReference type="ChEBI" id="CHEBI:57783"/>
        <dbReference type="ChEBI" id="CHEBI:58349"/>
        <dbReference type="EC" id="1.8.1.8"/>
    </reaction>
</comment>
<evidence type="ECO:0000256" key="1">
    <source>
        <dbReference type="ARBA" id="ARBA00004429"/>
    </source>
</evidence>
<feature type="transmembrane region" description="Helical" evidence="18">
    <location>
        <begin position="450"/>
        <end position="468"/>
    </location>
</feature>
<evidence type="ECO:0000256" key="13">
    <source>
        <dbReference type="ARBA" id="ARBA00023136"/>
    </source>
</evidence>
<dbReference type="EC" id="1.8.1.8" evidence="18"/>
<evidence type="ECO:0000256" key="11">
    <source>
        <dbReference type="ARBA" id="ARBA00023002"/>
    </source>
</evidence>
<keyword evidence="12 18" id="KW-0520">NAD</keyword>
<dbReference type="InterPro" id="IPR036929">
    <property type="entry name" value="DsbDN_sf"/>
</dbReference>
<evidence type="ECO:0000256" key="17">
    <source>
        <dbReference type="ARBA" id="ARBA00047804"/>
    </source>
</evidence>
<dbReference type="SUPFAM" id="SSF74863">
    <property type="entry name" value="Thiol:disulfide interchange protein DsbD, N-terminal domain (DsbD-alpha)"/>
    <property type="match status" value="1"/>
</dbReference>
<keyword evidence="7" id="KW-0732">Signal</keyword>
<keyword evidence="14 18" id="KW-1015">Disulfide bond</keyword>
<dbReference type="InterPro" id="IPR035671">
    <property type="entry name" value="DsbD_gamma"/>
</dbReference>
<keyword evidence="11 18" id="KW-0560">Oxidoreductase</keyword>
<proteinExistence type="inferred from homology"/>
<feature type="transmembrane region" description="Helical" evidence="18">
    <location>
        <begin position="236"/>
        <end position="259"/>
    </location>
</feature>
<dbReference type="EMBL" id="JAMFLX010000014">
    <property type="protein sequence ID" value="MCL6270571.1"/>
    <property type="molecule type" value="Genomic_DNA"/>
</dbReference>
<evidence type="ECO:0000313" key="20">
    <source>
        <dbReference type="EMBL" id="MCL6270571.1"/>
    </source>
</evidence>
<evidence type="ECO:0000259" key="19">
    <source>
        <dbReference type="PROSITE" id="PS51352"/>
    </source>
</evidence>
<evidence type="ECO:0000256" key="6">
    <source>
        <dbReference type="ARBA" id="ARBA00022692"/>
    </source>
</evidence>
<feature type="transmembrane region" description="Helical" evidence="18">
    <location>
        <begin position="195"/>
        <end position="215"/>
    </location>
</feature>
<dbReference type="Gene3D" id="3.40.30.10">
    <property type="entry name" value="Glutaredoxin"/>
    <property type="match status" value="1"/>
</dbReference>
<evidence type="ECO:0000256" key="8">
    <source>
        <dbReference type="ARBA" id="ARBA00022748"/>
    </source>
</evidence>
<feature type="disulfide bond" description="Redox-active" evidence="18">
    <location>
        <begin position="526"/>
        <end position="529"/>
    </location>
</feature>
<dbReference type="InterPro" id="IPR003834">
    <property type="entry name" value="Cyt_c_assmbl_TM_dom"/>
</dbReference>
<keyword evidence="15 18" id="KW-0676">Redox-active center</keyword>
<evidence type="ECO:0000256" key="5">
    <source>
        <dbReference type="ARBA" id="ARBA00022519"/>
    </source>
</evidence>
<dbReference type="Pfam" id="PF02683">
    <property type="entry name" value="DsbD_TM"/>
    <property type="match status" value="1"/>
</dbReference>
<dbReference type="InterPro" id="IPR028250">
    <property type="entry name" value="DsbDN"/>
</dbReference>
<evidence type="ECO:0000256" key="2">
    <source>
        <dbReference type="ARBA" id="ARBA00007241"/>
    </source>
</evidence>
<comment type="similarity">
    <text evidence="2 18">Belongs to the thioredoxin family. DsbD subfamily.</text>
</comment>
<keyword evidence="6 18" id="KW-0812">Transmembrane</keyword>
<feature type="transmembrane region" description="Helical" evidence="18">
    <location>
        <begin position="271"/>
        <end position="293"/>
    </location>
</feature>
<comment type="subcellular location">
    <subcellularLocation>
        <location evidence="1 18">Cell inner membrane</location>
        <topology evidence="1 18">Multi-pass membrane protein</topology>
    </subcellularLocation>
</comment>
<dbReference type="InterPro" id="IPR036249">
    <property type="entry name" value="Thioredoxin-like_sf"/>
</dbReference>
<evidence type="ECO:0000313" key="21">
    <source>
        <dbReference type="Proteomes" id="UP001203338"/>
    </source>
</evidence>
<feature type="transmembrane region" description="Helical" evidence="18">
    <location>
        <begin position="318"/>
        <end position="347"/>
    </location>
</feature>
<keyword evidence="3 18" id="KW-0813">Transport</keyword>
<dbReference type="GO" id="GO:0047134">
    <property type="term" value="F:protein-disulfide reductase [NAD(P)H] activity"/>
    <property type="evidence" value="ECO:0007669"/>
    <property type="project" value="UniProtKB-EC"/>
</dbReference>
<dbReference type="SUPFAM" id="SSF52833">
    <property type="entry name" value="Thioredoxin-like"/>
    <property type="match status" value="1"/>
</dbReference>
<dbReference type="Pfam" id="PF13899">
    <property type="entry name" value="Thioredoxin_7"/>
    <property type="match status" value="1"/>
</dbReference>
<keyword evidence="13 18" id="KW-0472">Membrane</keyword>
<dbReference type="PANTHER" id="PTHR32234">
    <property type="entry name" value="THIOL:DISULFIDE INTERCHANGE PROTEIN DSBD"/>
    <property type="match status" value="1"/>
</dbReference>
<dbReference type="CDD" id="cd02953">
    <property type="entry name" value="DsbDgamma"/>
    <property type="match status" value="1"/>
</dbReference>
<dbReference type="NCBIfam" id="NF001419">
    <property type="entry name" value="PRK00293.1"/>
    <property type="match status" value="1"/>
</dbReference>
<evidence type="ECO:0000256" key="10">
    <source>
        <dbReference type="ARBA" id="ARBA00022989"/>
    </source>
</evidence>
<accession>A0ABT0PH45</accession>
<evidence type="ECO:0000256" key="9">
    <source>
        <dbReference type="ARBA" id="ARBA00022982"/>
    </source>
</evidence>
<feature type="transmembrane region" description="Helical" evidence="18">
    <location>
        <begin position="353"/>
        <end position="382"/>
    </location>
</feature>
<dbReference type="Gene3D" id="2.60.40.1250">
    <property type="entry name" value="Thiol:disulfide interchange protein DsbD, N-terminal domain"/>
    <property type="match status" value="1"/>
</dbReference>
<dbReference type="HAMAP" id="MF_00399">
    <property type="entry name" value="DbsD"/>
    <property type="match status" value="1"/>
</dbReference>
<dbReference type="InterPro" id="IPR013766">
    <property type="entry name" value="Thioredoxin_domain"/>
</dbReference>
<feature type="transmembrane region" description="Helical" evidence="18">
    <location>
        <begin position="394"/>
        <end position="412"/>
    </location>
</feature>
<name>A0ABT0PH45_9GAMM</name>
<comment type="function">
    <text evidence="18">Required to facilitate the formation of correct disulfide bonds in some periplasmic proteins and for the assembly of the periplasmic c-type cytochromes. Acts by transferring electrons from cytoplasmic thioredoxin to the periplasm. This transfer involves a cascade of disulfide bond formation and reduction steps.</text>
</comment>
<comment type="catalytic activity">
    <reaction evidence="16 18">
        <text>[protein]-dithiol + NAD(+) = [protein]-disulfide + NADH + H(+)</text>
        <dbReference type="Rhea" id="RHEA:18749"/>
        <dbReference type="Rhea" id="RHEA-COMP:10593"/>
        <dbReference type="Rhea" id="RHEA-COMP:10594"/>
        <dbReference type="ChEBI" id="CHEBI:15378"/>
        <dbReference type="ChEBI" id="CHEBI:29950"/>
        <dbReference type="ChEBI" id="CHEBI:50058"/>
        <dbReference type="ChEBI" id="CHEBI:57540"/>
        <dbReference type="ChEBI" id="CHEBI:57945"/>
        <dbReference type="EC" id="1.8.1.8"/>
    </reaction>
</comment>
<keyword evidence="8 18" id="KW-0201">Cytochrome c-type biogenesis</keyword>
<reference evidence="20 21" key="1">
    <citation type="submission" date="2022-05" db="EMBL/GenBank/DDBJ databases">
        <authorList>
            <person name="Park J.-S."/>
        </authorList>
    </citation>
    <scope>NUCLEOTIDE SEQUENCE [LARGE SCALE GENOMIC DNA]</scope>
    <source>
        <strain evidence="20 21">2012CJ34-2</strain>
    </source>
</reference>